<proteinExistence type="predicted"/>
<evidence type="ECO:0000313" key="2">
    <source>
        <dbReference type="EMBL" id="CAD6211668.1"/>
    </source>
</evidence>
<protein>
    <submittedName>
        <fullName evidence="2">Uncharacterized protein</fullName>
    </submittedName>
</protein>
<feature type="compositionally biased region" description="Polar residues" evidence="1">
    <location>
        <begin position="54"/>
        <end position="63"/>
    </location>
</feature>
<accession>A0A811MV14</accession>
<evidence type="ECO:0000313" key="3">
    <source>
        <dbReference type="Proteomes" id="UP000604825"/>
    </source>
</evidence>
<feature type="region of interest" description="Disordered" evidence="1">
    <location>
        <begin position="54"/>
        <end position="75"/>
    </location>
</feature>
<reference evidence="2" key="1">
    <citation type="submission" date="2020-10" db="EMBL/GenBank/DDBJ databases">
        <authorList>
            <person name="Han B."/>
            <person name="Lu T."/>
            <person name="Zhao Q."/>
            <person name="Huang X."/>
            <person name="Zhao Y."/>
        </authorList>
    </citation>
    <scope>NUCLEOTIDE SEQUENCE</scope>
</reference>
<name>A0A811MV14_9POAL</name>
<organism evidence="2 3">
    <name type="scientific">Miscanthus lutarioriparius</name>
    <dbReference type="NCBI Taxonomy" id="422564"/>
    <lineage>
        <taxon>Eukaryota</taxon>
        <taxon>Viridiplantae</taxon>
        <taxon>Streptophyta</taxon>
        <taxon>Embryophyta</taxon>
        <taxon>Tracheophyta</taxon>
        <taxon>Spermatophyta</taxon>
        <taxon>Magnoliopsida</taxon>
        <taxon>Liliopsida</taxon>
        <taxon>Poales</taxon>
        <taxon>Poaceae</taxon>
        <taxon>PACMAD clade</taxon>
        <taxon>Panicoideae</taxon>
        <taxon>Andropogonodae</taxon>
        <taxon>Andropogoneae</taxon>
        <taxon>Saccharinae</taxon>
        <taxon>Miscanthus</taxon>
    </lineage>
</organism>
<dbReference type="AlphaFoldDB" id="A0A811MV14"/>
<dbReference type="EMBL" id="CAJGYO010000002">
    <property type="protein sequence ID" value="CAD6211668.1"/>
    <property type="molecule type" value="Genomic_DNA"/>
</dbReference>
<evidence type="ECO:0000256" key="1">
    <source>
        <dbReference type="SAM" id="MobiDB-lite"/>
    </source>
</evidence>
<dbReference type="Proteomes" id="UP000604825">
    <property type="component" value="Unassembled WGS sequence"/>
</dbReference>
<comment type="caution">
    <text evidence="2">The sequence shown here is derived from an EMBL/GenBank/DDBJ whole genome shotgun (WGS) entry which is preliminary data.</text>
</comment>
<keyword evidence="3" id="KW-1185">Reference proteome</keyword>
<gene>
    <name evidence="2" type="ORF">NCGR_LOCUS7624</name>
</gene>
<sequence length="75" mass="8834">MVRKQLAEKWERMIKLERKHFAGAVRLDSLPQQYAYFDCSIGDDDSLEIVSMSQAPQTQSTNNYDDKERHHVITY</sequence>
<feature type="compositionally biased region" description="Basic and acidic residues" evidence="1">
    <location>
        <begin position="64"/>
        <end position="75"/>
    </location>
</feature>